<dbReference type="RefSeq" id="XP_002682668.1">
    <property type="nucleotide sequence ID" value="XM_002682622.1"/>
</dbReference>
<keyword evidence="3" id="KW-1185">Reference proteome</keyword>
<keyword evidence="1" id="KW-1133">Transmembrane helix</keyword>
<dbReference type="InParanoid" id="D2UZC5"/>
<dbReference type="KEGG" id="ngr:NAEGRDRAFT_61889"/>
<evidence type="ECO:0000256" key="1">
    <source>
        <dbReference type="SAM" id="Phobius"/>
    </source>
</evidence>
<evidence type="ECO:0000313" key="3">
    <source>
        <dbReference type="Proteomes" id="UP000006671"/>
    </source>
</evidence>
<gene>
    <name evidence="2" type="ORF">NAEGRDRAFT_61889</name>
</gene>
<dbReference type="Proteomes" id="UP000006671">
    <property type="component" value="Unassembled WGS sequence"/>
</dbReference>
<dbReference type="AlphaFoldDB" id="D2UZC5"/>
<dbReference type="OrthoDB" id="10691562at2759"/>
<feature type="transmembrane region" description="Helical" evidence="1">
    <location>
        <begin position="231"/>
        <end position="256"/>
    </location>
</feature>
<reference evidence="2 3" key="1">
    <citation type="journal article" date="2010" name="Cell">
        <title>The genome of Naegleria gruberi illuminates early eukaryotic versatility.</title>
        <authorList>
            <person name="Fritz-Laylin L.K."/>
            <person name="Prochnik S.E."/>
            <person name="Ginger M.L."/>
            <person name="Dacks J.B."/>
            <person name="Carpenter M.L."/>
            <person name="Field M.C."/>
            <person name="Kuo A."/>
            <person name="Paredez A."/>
            <person name="Chapman J."/>
            <person name="Pham J."/>
            <person name="Shu S."/>
            <person name="Neupane R."/>
            <person name="Cipriano M."/>
            <person name="Mancuso J."/>
            <person name="Tu H."/>
            <person name="Salamov A."/>
            <person name="Lindquist E."/>
            <person name="Shapiro H."/>
            <person name="Lucas S."/>
            <person name="Grigoriev I.V."/>
            <person name="Cande W.Z."/>
            <person name="Fulton C."/>
            <person name="Rokhsar D.S."/>
            <person name="Dawson S.C."/>
        </authorList>
    </citation>
    <scope>NUCLEOTIDE SEQUENCE [LARGE SCALE GENOMIC DNA]</scope>
    <source>
        <strain evidence="2 3">NEG-M</strain>
    </source>
</reference>
<protein>
    <submittedName>
        <fullName evidence="2">Predicted protein</fullName>
    </submittedName>
</protein>
<sequence length="669" mass="76395">MNSDLNTYQTSEHRNTSITIDTSQPLQTIVSSSTKIPLNFEDSTLLHSDSAYRTFSNAFYLDMKDKLVNLPAYQALQGVWSPSSKIDPSKFNLVFTVPIFDANNLQLYGITQVEYPLQALAHLMRTFTYQSKGYIVLSDLNTEKVVISSLPDSYTLKSIYDIKELNIGKLMTYLKQNSFLDFNSEISVSGVEFEGLVYNMLNTKFSYNNVNLGMTIVLVDDSVQEFHNDTLYLAICISVGYVVIGLVMAIILGFLISKPLKALSVEFGHIKHMDLEKVRQHFSMFGEFQVLFQKLDEMVVWLNDVRSFIPNSILMEIRGDSIDNDVTETEIVTTNINVKDKLAETKGRASSEIPENSIANIAKGFKTYQEYSVLYMRIMDLESLTVTERAFYFEKVLEISSKIAKKNNGDIQLLDISRIRIYYCDPNNENASKKVITMALKILSVVADFSSTMEQQGKLPCNLIISISTQKALVGNIGTREHRIHTIVSRSISLCEQMMLIAKSLNISLIVDSNSCAANLGNYVYRPVDRISVEDDLMVIYEIFRENQVNDQEWMYELDQKEKNSSYNEYQSAFQTLLKGGPKIEEYREAILKVRRFKGSNGFDRDLTADHLIFMLERVSESCERGLSEKLSPQFTSSYQYCSRIYTEWENKFGMDVLKIRPVEIVNNK</sequence>
<organism evidence="3">
    <name type="scientific">Naegleria gruberi</name>
    <name type="common">Amoeba</name>
    <dbReference type="NCBI Taxonomy" id="5762"/>
    <lineage>
        <taxon>Eukaryota</taxon>
        <taxon>Discoba</taxon>
        <taxon>Heterolobosea</taxon>
        <taxon>Tetramitia</taxon>
        <taxon>Eutetramitia</taxon>
        <taxon>Vahlkampfiidae</taxon>
        <taxon>Naegleria</taxon>
    </lineage>
</organism>
<dbReference type="EMBL" id="GG738846">
    <property type="protein sequence ID" value="EFC49924.1"/>
    <property type="molecule type" value="Genomic_DNA"/>
</dbReference>
<dbReference type="GeneID" id="8855320"/>
<evidence type="ECO:0000313" key="2">
    <source>
        <dbReference type="EMBL" id="EFC49924.1"/>
    </source>
</evidence>
<dbReference type="SUPFAM" id="SSF55073">
    <property type="entry name" value="Nucleotide cyclase"/>
    <property type="match status" value="1"/>
</dbReference>
<accession>D2UZC5</accession>
<proteinExistence type="predicted"/>
<dbReference type="InterPro" id="IPR029787">
    <property type="entry name" value="Nucleotide_cyclase"/>
</dbReference>
<dbReference type="Gene3D" id="3.30.70.1230">
    <property type="entry name" value="Nucleotide cyclase"/>
    <property type="match status" value="1"/>
</dbReference>
<name>D2UZC5_NAEGR</name>
<keyword evidence="1" id="KW-0472">Membrane</keyword>
<dbReference type="VEuPathDB" id="AmoebaDB:NAEGRDRAFT_61889"/>
<keyword evidence="1" id="KW-0812">Transmembrane</keyword>